<feature type="region of interest" description="Disordered" evidence="2">
    <location>
        <begin position="1"/>
        <end position="44"/>
    </location>
</feature>
<name>A0ABD1J697_9TELE</name>
<dbReference type="Gene3D" id="1.20.5.170">
    <property type="match status" value="1"/>
</dbReference>
<dbReference type="Proteomes" id="UP001591681">
    <property type="component" value="Unassembled WGS sequence"/>
</dbReference>
<keyword evidence="5" id="KW-1185">Reference proteome</keyword>
<sequence length="312" mass="35081">MSQGNFEEDIPSTLTENTNRKQPWHLSDISSSTPQRNQPKMPMPNSAFVPTINAIASSEELQWMVQPAVLGSASGPCVPSHPYSRPITHTTQSGLARPGVIHSIGNTSWQRKRIQQLSPEEEEKQRLRRERNKLAAAKCRNRRRELTDLLQGETDRLEQEQASLQQQVDSLRDERTRLELLLSTHSSVCSLPHKEPLCPAMYTADLPLSSTAPPPEVKQEPEEAKEEALYPLKPEPRRDVEDQYERRDTFSSQSSAGFSFSYRFVECNSSDVDSSLSYTDELLSNSITKAQSTESSRGSHYGDGRVLNSPTL</sequence>
<dbReference type="SUPFAM" id="SSF57959">
    <property type="entry name" value="Leucine zipper domain"/>
    <property type="match status" value="1"/>
</dbReference>
<dbReference type="Pfam" id="PF07716">
    <property type="entry name" value="bZIP_2"/>
    <property type="match status" value="1"/>
</dbReference>
<feature type="region of interest" description="Disordered" evidence="2">
    <location>
        <begin position="288"/>
        <end position="312"/>
    </location>
</feature>
<dbReference type="PROSITE" id="PS50217">
    <property type="entry name" value="BZIP"/>
    <property type="match status" value="1"/>
</dbReference>
<evidence type="ECO:0000313" key="4">
    <source>
        <dbReference type="EMBL" id="KAL2082706.1"/>
    </source>
</evidence>
<protein>
    <recommendedName>
        <fullName evidence="3">BZIP domain-containing protein</fullName>
    </recommendedName>
</protein>
<keyword evidence="1" id="KW-0175">Coiled coil</keyword>
<dbReference type="CDD" id="cd14721">
    <property type="entry name" value="bZIP_Fos"/>
    <property type="match status" value="1"/>
</dbReference>
<dbReference type="PRINTS" id="PR00042">
    <property type="entry name" value="LEUZIPPRFOS"/>
</dbReference>
<reference evidence="4 5" key="1">
    <citation type="submission" date="2024-09" db="EMBL/GenBank/DDBJ databases">
        <title>A chromosome-level genome assembly of Gray's grenadier anchovy, Coilia grayii.</title>
        <authorList>
            <person name="Fu Z."/>
        </authorList>
    </citation>
    <scope>NUCLEOTIDE SEQUENCE [LARGE SCALE GENOMIC DNA]</scope>
    <source>
        <strain evidence="4">G4</strain>
        <tissue evidence="4">Muscle</tissue>
    </source>
</reference>
<feature type="region of interest" description="Disordered" evidence="2">
    <location>
        <begin position="209"/>
        <end position="249"/>
    </location>
</feature>
<dbReference type="SMART" id="SM00338">
    <property type="entry name" value="BRLZ"/>
    <property type="match status" value="1"/>
</dbReference>
<dbReference type="PANTHER" id="PTHR23351">
    <property type="entry name" value="FOS TRANSCRIPTION FACTOR-RELATED"/>
    <property type="match status" value="1"/>
</dbReference>
<dbReference type="InterPro" id="IPR000837">
    <property type="entry name" value="AP-1"/>
</dbReference>
<dbReference type="GO" id="GO:0003690">
    <property type="term" value="F:double-stranded DNA binding"/>
    <property type="evidence" value="ECO:0007669"/>
    <property type="project" value="UniProtKB-ARBA"/>
</dbReference>
<comment type="caution">
    <text evidence="4">The sequence shown here is derived from an EMBL/GenBank/DDBJ whole genome shotgun (WGS) entry which is preliminary data.</text>
</comment>
<evidence type="ECO:0000313" key="5">
    <source>
        <dbReference type="Proteomes" id="UP001591681"/>
    </source>
</evidence>
<evidence type="ECO:0000256" key="1">
    <source>
        <dbReference type="SAM" id="Coils"/>
    </source>
</evidence>
<proteinExistence type="predicted"/>
<feature type="compositionally biased region" description="Acidic residues" evidence="2">
    <location>
        <begin position="1"/>
        <end position="10"/>
    </location>
</feature>
<dbReference type="FunFam" id="1.20.5.170:FF:000006">
    <property type="entry name" value="fos-related antigen 2 isoform X1"/>
    <property type="match status" value="1"/>
</dbReference>
<dbReference type="EMBL" id="JBHFQA010000019">
    <property type="protein sequence ID" value="KAL2082706.1"/>
    <property type="molecule type" value="Genomic_DNA"/>
</dbReference>
<organism evidence="4 5">
    <name type="scientific">Coilia grayii</name>
    <name type="common">Gray's grenadier anchovy</name>
    <dbReference type="NCBI Taxonomy" id="363190"/>
    <lineage>
        <taxon>Eukaryota</taxon>
        <taxon>Metazoa</taxon>
        <taxon>Chordata</taxon>
        <taxon>Craniata</taxon>
        <taxon>Vertebrata</taxon>
        <taxon>Euteleostomi</taxon>
        <taxon>Actinopterygii</taxon>
        <taxon>Neopterygii</taxon>
        <taxon>Teleostei</taxon>
        <taxon>Clupei</taxon>
        <taxon>Clupeiformes</taxon>
        <taxon>Clupeoidei</taxon>
        <taxon>Engraulidae</taxon>
        <taxon>Coilinae</taxon>
        <taxon>Coilia</taxon>
    </lineage>
</organism>
<feature type="coiled-coil region" evidence="1">
    <location>
        <begin position="120"/>
        <end position="181"/>
    </location>
</feature>
<evidence type="ECO:0000259" key="3">
    <source>
        <dbReference type="PROSITE" id="PS50217"/>
    </source>
</evidence>
<feature type="compositionally biased region" description="Polar residues" evidence="2">
    <location>
        <begin position="28"/>
        <end position="38"/>
    </location>
</feature>
<feature type="compositionally biased region" description="Polar residues" evidence="2">
    <location>
        <begin position="12"/>
        <end position="21"/>
    </location>
</feature>
<dbReference type="PROSITE" id="PS00036">
    <property type="entry name" value="BZIP_BASIC"/>
    <property type="match status" value="1"/>
</dbReference>
<gene>
    <name evidence="4" type="ORF">ACEWY4_022524</name>
</gene>
<feature type="domain" description="BZIP" evidence="3">
    <location>
        <begin position="122"/>
        <end position="185"/>
    </location>
</feature>
<dbReference type="InterPro" id="IPR004827">
    <property type="entry name" value="bZIP"/>
</dbReference>
<feature type="compositionally biased region" description="Basic and acidic residues" evidence="2">
    <location>
        <begin position="217"/>
        <end position="249"/>
    </location>
</feature>
<dbReference type="PANTHER" id="PTHR23351:SF25">
    <property type="entry name" value="FOS-RELATED ANTIGEN 2"/>
    <property type="match status" value="1"/>
</dbReference>
<accession>A0ABD1J697</accession>
<dbReference type="AlphaFoldDB" id="A0ABD1J697"/>
<feature type="compositionally biased region" description="Polar residues" evidence="2">
    <location>
        <begin position="288"/>
        <end position="298"/>
    </location>
</feature>
<evidence type="ECO:0000256" key="2">
    <source>
        <dbReference type="SAM" id="MobiDB-lite"/>
    </source>
</evidence>
<dbReference type="InterPro" id="IPR046347">
    <property type="entry name" value="bZIP_sf"/>
</dbReference>